<gene>
    <name evidence="2" type="ORF">LTR82_007508</name>
</gene>
<dbReference type="Proteomes" id="UP001168146">
    <property type="component" value="Unassembled WGS sequence"/>
</dbReference>
<proteinExistence type="predicted"/>
<dbReference type="InterPro" id="IPR052895">
    <property type="entry name" value="HetReg/Transcr_Mod"/>
</dbReference>
<reference evidence="2" key="1">
    <citation type="submission" date="2021-12" db="EMBL/GenBank/DDBJ databases">
        <title>Black yeast isolated from Biological Soil Crust.</title>
        <authorList>
            <person name="Kurbessoian T."/>
        </authorList>
    </citation>
    <scope>NUCLEOTIDE SEQUENCE</scope>
    <source>
        <strain evidence="2">CCFEE 5208</strain>
    </source>
</reference>
<comment type="caution">
    <text evidence="2">The sequence shown here is derived from an EMBL/GenBank/DDBJ whole genome shotgun (WGS) entry which is preliminary data.</text>
</comment>
<sequence length="703" mass="78969">MRPEDLTTRDVPLLRLTVAAKRNNHHYHPLSTSSSVRIAVLQPGRGDDPVAFSLELVPDCRSATAYNALSYCWGFFTDMVEIQCNGRAFFVTRNLRRALQQLRLPDQSRRLWVDAICINQSDVTERSQGVSMMRQIYSGAQRVDVWLGPSDERTAGAISLLETIATNCCVSVYGAGERSWWLRKLKQEDYPNRILQNGSTVDVPDASSESWQSLKHYYARHWFTRVWVIQEVQNGIDVRLQCGEHVIEWEFVALAAVWITYASPCEIRRLFWKSEGPGTAQTMRDRLRTKREVPFLLALDQARRFRSTDPRDKVFSLLQHPVTRVNKLSEHHAVNHADFVEGSMHLDMVADYNMTVAEVYREVAIRSIQRYNTLEVFWYVDSVPAVCSRYPSWIPRWDLAPEGTRHDIPSILYDASAGKYPVLSSLSEKSITLRGVQVGSIATVQPIFPLVSGDPSDSHGLCIPSARLDPDRLGSACTIITQDIWSPGGIRRIQDLRRAHPDHGNHFADFASFILEAIGDGQQDMFIALDTFYCDCCNGVIVPQGESSLVAPQMYYCGACLPAYAMCGSCFTAGKHSLRAAHTPRSKTLPAVHYISNPTTLAQLRHAATGGSTQDFGRRMIGTCYKRTFFATAEGWIGSCLDTVLPGDVIVVLYGGKVPHVFRKQVCGSYRLVGCCYVDGAMDGEAVEMCERGELVEREFRLR</sequence>
<feature type="domain" description="Heterokaryon incompatibility" evidence="1">
    <location>
        <begin position="66"/>
        <end position="231"/>
    </location>
</feature>
<accession>A0AAN6FNI8</accession>
<dbReference type="PANTHER" id="PTHR24148:SF64">
    <property type="entry name" value="HETEROKARYON INCOMPATIBILITY DOMAIN-CONTAINING PROTEIN"/>
    <property type="match status" value="1"/>
</dbReference>
<dbReference type="PANTHER" id="PTHR24148">
    <property type="entry name" value="ANKYRIN REPEAT DOMAIN-CONTAINING PROTEIN 39 HOMOLOG-RELATED"/>
    <property type="match status" value="1"/>
</dbReference>
<evidence type="ECO:0000313" key="3">
    <source>
        <dbReference type="Proteomes" id="UP001168146"/>
    </source>
</evidence>
<dbReference type="EMBL" id="JASUXU010000020">
    <property type="protein sequence ID" value="KAK0321540.1"/>
    <property type="molecule type" value="Genomic_DNA"/>
</dbReference>
<organism evidence="2 3">
    <name type="scientific">Friedmanniomyces endolithicus</name>
    <dbReference type="NCBI Taxonomy" id="329885"/>
    <lineage>
        <taxon>Eukaryota</taxon>
        <taxon>Fungi</taxon>
        <taxon>Dikarya</taxon>
        <taxon>Ascomycota</taxon>
        <taxon>Pezizomycotina</taxon>
        <taxon>Dothideomycetes</taxon>
        <taxon>Dothideomycetidae</taxon>
        <taxon>Mycosphaerellales</taxon>
        <taxon>Teratosphaeriaceae</taxon>
        <taxon>Friedmanniomyces</taxon>
    </lineage>
</organism>
<protein>
    <recommendedName>
        <fullName evidence="1">Heterokaryon incompatibility domain-containing protein</fullName>
    </recommendedName>
</protein>
<dbReference type="Pfam" id="PF26639">
    <property type="entry name" value="Het-6_barrel"/>
    <property type="match status" value="1"/>
</dbReference>
<dbReference type="Pfam" id="PF06985">
    <property type="entry name" value="HET"/>
    <property type="match status" value="1"/>
</dbReference>
<name>A0AAN6FNI8_9PEZI</name>
<dbReference type="InterPro" id="IPR010730">
    <property type="entry name" value="HET"/>
</dbReference>
<dbReference type="AlphaFoldDB" id="A0AAN6FNI8"/>
<evidence type="ECO:0000259" key="1">
    <source>
        <dbReference type="Pfam" id="PF06985"/>
    </source>
</evidence>
<evidence type="ECO:0000313" key="2">
    <source>
        <dbReference type="EMBL" id="KAK0321540.1"/>
    </source>
</evidence>